<dbReference type="InterPro" id="IPR010916">
    <property type="entry name" value="TonB_box_CS"/>
</dbReference>
<keyword evidence="2" id="KW-0472">Membrane</keyword>
<evidence type="ECO:0000313" key="3">
    <source>
        <dbReference type="EMBL" id="SCL75897.1"/>
    </source>
</evidence>
<evidence type="ECO:0000313" key="4">
    <source>
        <dbReference type="Proteomes" id="UP000184671"/>
    </source>
</evidence>
<feature type="compositionally biased region" description="Low complexity" evidence="1">
    <location>
        <begin position="132"/>
        <end position="155"/>
    </location>
</feature>
<feature type="region of interest" description="Disordered" evidence="1">
    <location>
        <begin position="131"/>
        <end position="155"/>
    </location>
</feature>
<dbReference type="STRING" id="118126.L21_1814"/>
<dbReference type="AlphaFoldDB" id="A0A1M4MM25"/>
<name>A0A1M4MM25_9EURY</name>
<dbReference type="RefSeq" id="WP_074370136.1">
    <property type="nucleotide sequence ID" value="NZ_FMID01000044.1"/>
</dbReference>
<sequence length="181" mass="19582">MAYEKSTSRHLLVILVVLSLALVVPAAAQEKTGTRLVQPGDTIEVEAEPIVLDLIGLRKADSFNPITELRKYQDDNPAKSIKRVIGVPKDSYFTINVYTFKGHYGRYFAYSKEDGLIHENSIVFVHAPPPTATETTAEVTETPTETPTATATQEPTRAPLPGLIAIAAIALAGLLGAAQKR</sequence>
<keyword evidence="2" id="KW-0812">Transmembrane</keyword>
<keyword evidence="2" id="KW-1133">Transmembrane helix</keyword>
<evidence type="ECO:0000256" key="2">
    <source>
        <dbReference type="SAM" id="Phobius"/>
    </source>
</evidence>
<evidence type="ECO:0000256" key="1">
    <source>
        <dbReference type="SAM" id="MobiDB-lite"/>
    </source>
</evidence>
<gene>
    <name evidence="3" type="ORF">L21_1814</name>
</gene>
<accession>A0A1M4MM25</accession>
<proteinExistence type="predicted"/>
<dbReference type="PROSITE" id="PS00430">
    <property type="entry name" value="TONB_DEPENDENT_REC_1"/>
    <property type="match status" value="1"/>
</dbReference>
<feature type="transmembrane region" description="Helical" evidence="2">
    <location>
        <begin position="160"/>
        <end position="178"/>
    </location>
</feature>
<protein>
    <submittedName>
        <fullName evidence="3">Uncharacterized protein</fullName>
    </submittedName>
</protein>
<dbReference type="Proteomes" id="UP000184671">
    <property type="component" value="Unassembled WGS sequence"/>
</dbReference>
<dbReference type="OrthoDB" id="107841at2157"/>
<reference evidence="3 4" key="1">
    <citation type="submission" date="2016-08" db="EMBL/GenBank/DDBJ databases">
        <authorList>
            <person name="Seilhamer J.J."/>
        </authorList>
    </citation>
    <scope>NUCLEOTIDE SEQUENCE [LARGE SCALE GENOMIC DNA]</scope>
    <source>
        <strain evidence="3">L21-II-0</strain>
    </source>
</reference>
<dbReference type="EMBL" id="FMID01000044">
    <property type="protein sequence ID" value="SCL75897.1"/>
    <property type="molecule type" value="Genomic_DNA"/>
</dbReference>
<organism evidence="3 4">
    <name type="scientific">Methanoculleus chikugoensis</name>
    <dbReference type="NCBI Taxonomy" id="118126"/>
    <lineage>
        <taxon>Archaea</taxon>
        <taxon>Methanobacteriati</taxon>
        <taxon>Methanobacteriota</taxon>
        <taxon>Stenosarchaea group</taxon>
        <taxon>Methanomicrobia</taxon>
        <taxon>Methanomicrobiales</taxon>
        <taxon>Methanomicrobiaceae</taxon>
        <taxon>Methanoculleus</taxon>
    </lineage>
</organism>